<comment type="similarity">
    <text evidence="2 5">Belongs to the opioid neuropeptide precursor family.</text>
</comment>
<evidence type="ECO:0000313" key="11">
    <source>
        <dbReference type="RefSeq" id="XP_067150560.1"/>
    </source>
</evidence>
<evidence type="ECO:0000313" key="8">
    <source>
        <dbReference type="Proteomes" id="UP001652627"/>
    </source>
</evidence>
<evidence type="ECO:0000256" key="7">
    <source>
        <dbReference type="SAM" id="SignalP"/>
    </source>
</evidence>
<protein>
    <submittedName>
        <fullName evidence="9 10">Prepronociceptin isoform X1</fullName>
    </submittedName>
</protein>
<evidence type="ECO:0000256" key="2">
    <source>
        <dbReference type="ARBA" id="ARBA00008543"/>
    </source>
</evidence>
<keyword evidence="5" id="KW-0527">Neuropeptide</keyword>
<evidence type="ECO:0000313" key="9">
    <source>
        <dbReference type="RefSeq" id="XP_067150558.1"/>
    </source>
</evidence>
<dbReference type="InterPro" id="IPR006024">
    <property type="entry name" value="Opioid_neupept"/>
</dbReference>
<evidence type="ECO:0000256" key="4">
    <source>
        <dbReference type="ARBA" id="ARBA00023157"/>
    </source>
</evidence>
<dbReference type="InterPro" id="IPR002367">
    <property type="entry name" value="Nociceptin"/>
</dbReference>
<evidence type="ECO:0000313" key="10">
    <source>
        <dbReference type="RefSeq" id="XP_067150559.1"/>
    </source>
</evidence>
<organism evidence="8 11">
    <name type="scientific">Apteryx mantelli</name>
    <name type="common">North Island brown kiwi</name>
    <dbReference type="NCBI Taxonomy" id="2696672"/>
    <lineage>
        <taxon>Eukaryota</taxon>
        <taxon>Metazoa</taxon>
        <taxon>Chordata</taxon>
        <taxon>Craniata</taxon>
        <taxon>Vertebrata</taxon>
        <taxon>Euteleostomi</taxon>
        <taxon>Archelosauria</taxon>
        <taxon>Archosauria</taxon>
        <taxon>Dinosauria</taxon>
        <taxon>Saurischia</taxon>
        <taxon>Theropoda</taxon>
        <taxon>Coelurosauria</taxon>
        <taxon>Aves</taxon>
        <taxon>Palaeognathae</taxon>
        <taxon>Apterygiformes</taxon>
        <taxon>Apterygidae</taxon>
        <taxon>Apteryx</taxon>
    </lineage>
</organism>
<feature type="chain" id="PRO_5045026096" evidence="7">
    <location>
        <begin position="20"/>
        <end position="215"/>
    </location>
</feature>
<gene>
    <name evidence="9 10 11" type="primary">PNOC</name>
</gene>
<sequence length="215" mass="23399">MRAVLWDLLLLCLFAHVLSDCQRDCLSCDRHMYSQWDGFNVLVCVLECEGQAVPRATWELCAAASAGPREEEEEDDDDDYNDAADAAMARPFEVEEAAGLRGAGPRPAMAAAVAAAARRAAQVSALLRQRAAEDGGSKAPPEQPADVVAQRPGARPPAEPRRLAAPAARGVQKRYGGFIGVRKKRFSEFLKQYLGMSPRSSEYDIAADLNEHNEI</sequence>
<proteinExistence type="inferred from homology"/>
<dbReference type="PROSITE" id="PS01252">
    <property type="entry name" value="OPIOIDS_PRECURSOR"/>
    <property type="match status" value="1"/>
</dbReference>
<feature type="region of interest" description="Disordered" evidence="6">
    <location>
        <begin position="127"/>
        <end position="167"/>
    </location>
</feature>
<name>A0ABM4ECY0_9AVES</name>
<dbReference type="PANTHER" id="PTHR11438:SF2">
    <property type="entry name" value="PREPRONOCICEPTIN"/>
    <property type="match status" value="1"/>
</dbReference>
<keyword evidence="8" id="KW-1185">Reference proteome</keyword>
<dbReference type="Proteomes" id="UP001652627">
    <property type="component" value="Chromosome 3"/>
</dbReference>
<dbReference type="PRINTS" id="PR01028">
    <property type="entry name" value="OPIOIDPRCRSR"/>
</dbReference>
<dbReference type="GeneID" id="136991614"/>
<keyword evidence="4" id="KW-1015">Disulfide bond</keyword>
<dbReference type="Pfam" id="PF01160">
    <property type="entry name" value="Opiods_neuropep"/>
    <property type="match status" value="1"/>
</dbReference>
<feature type="signal peptide" evidence="7">
    <location>
        <begin position="1"/>
        <end position="19"/>
    </location>
</feature>
<keyword evidence="3" id="KW-0964">Secreted</keyword>
<dbReference type="RefSeq" id="XP_067150560.1">
    <property type="nucleotide sequence ID" value="XM_067294459.1"/>
</dbReference>
<evidence type="ECO:0000256" key="1">
    <source>
        <dbReference type="ARBA" id="ARBA00004613"/>
    </source>
</evidence>
<dbReference type="RefSeq" id="XP_067150559.1">
    <property type="nucleotide sequence ID" value="XM_067294458.1"/>
</dbReference>
<evidence type="ECO:0000256" key="3">
    <source>
        <dbReference type="ARBA" id="ARBA00022525"/>
    </source>
</evidence>
<comment type="subcellular location">
    <subcellularLocation>
        <location evidence="1 5">Secreted</location>
    </subcellularLocation>
</comment>
<dbReference type="RefSeq" id="XP_067150558.1">
    <property type="nucleotide sequence ID" value="XM_067294457.1"/>
</dbReference>
<keyword evidence="5" id="KW-0165">Cleavage on pair of basic residues</keyword>
<dbReference type="PANTHER" id="PTHR11438">
    <property type="entry name" value="PROENKEPHALIN"/>
    <property type="match status" value="1"/>
</dbReference>
<evidence type="ECO:0000256" key="6">
    <source>
        <dbReference type="SAM" id="MobiDB-lite"/>
    </source>
</evidence>
<dbReference type="PRINTS" id="PR01031">
    <property type="entry name" value="ORPHNNPRCRSR"/>
</dbReference>
<keyword evidence="7" id="KW-0732">Signal</keyword>
<accession>A0ABM4ECY0</accession>
<reference evidence="9 10" key="1">
    <citation type="submission" date="2025-05" db="UniProtKB">
        <authorList>
            <consortium name="RefSeq"/>
        </authorList>
    </citation>
    <scope>IDENTIFICATION</scope>
    <source>
        <tissue evidence="9 10">Blood</tissue>
    </source>
</reference>
<keyword evidence="5" id="KW-0555">Opioid peptide</keyword>
<evidence type="ECO:0000256" key="5">
    <source>
        <dbReference type="RuleBase" id="RU004400"/>
    </source>
</evidence>